<dbReference type="OrthoDB" id="5734086at2"/>
<proteinExistence type="predicted"/>
<evidence type="ECO:0000313" key="3">
    <source>
        <dbReference type="Proteomes" id="UP000028073"/>
    </source>
</evidence>
<name>A0A081NK90_9GAMM</name>
<feature type="compositionally biased region" description="Basic and acidic residues" evidence="1">
    <location>
        <begin position="139"/>
        <end position="150"/>
    </location>
</feature>
<evidence type="ECO:0000256" key="1">
    <source>
        <dbReference type="SAM" id="MobiDB-lite"/>
    </source>
</evidence>
<evidence type="ECO:0000313" key="2">
    <source>
        <dbReference type="EMBL" id="KEQ18863.1"/>
    </source>
</evidence>
<feature type="region of interest" description="Disordered" evidence="1">
    <location>
        <begin position="118"/>
        <end position="173"/>
    </location>
</feature>
<dbReference type="InterPro" id="IPR035901">
    <property type="entry name" value="GIY-YIG_endonuc_sf"/>
</dbReference>
<dbReference type="Gene3D" id="3.40.1440.10">
    <property type="entry name" value="GIY-YIG endonuclease"/>
    <property type="match status" value="1"/>
</dbReference>
<protein>
    <recommendedName>
        <fullName evidence="4">GIY-YIG domain-containing protein</fullName>
    </recommendedName>
</protein>
<feature type="compositionally biased region" description="Polar residues" evidence="1">
    <location>
        <begin position="151"/>
        <end position="163"/>
    </location>
</feature>
<sequence length="335" mass="36921">MIIFTVTNKVTKQIYVGSTRNDLESQWEKMVAAAHQDLDYPLYREIRIHGEDEFTVEEWDRAESREELAELEQDAIDFFGAENLRGYKTSTVKILPKKKKRQRKSNIEKELASIFAEIGEGDTNAPPSLAIKTGDASSESDKGSAQRSETKSASAQTHQTAQPSGAPAAPRTTLSSTEIKVEVNQPETEQPKPEVAKAAGSRANAMVQMNSIEMSDDITAQLAAITAAADACLAGDSSALSQLDVQPEPAVEEDNTQPEEAEAKPVAIIEKEIIVAEPICPKELRIREAIERHRKQRAQRSTEIQESERRKMAEILAELDARIQEMHTGELAAVA</sequence>
<accession>A0A081NK90</accession>
<organism evidence="2 3">
    <name type="scientific">Endozoicomonas numazuensis</name>
    <dbReference type="NCBI Taxonomy" id="1137799"/>
    <lineage>
        <taxon>Bacteria</taxon>
        <taxon>Pseudomonadati</taxon>
        <taxon>Pseudomonadota</taxon>
        <taxon>Gammaproteobacteria</taxon>
        <taxon>Oceanospirillales</taxon>
        <taxon>Endozoicomonadaceae</taxon>
        <taxon>Endozoicomonas</taxon>
    </lineage>
</organism>
<comment type="caution">
    <text evidence="2">The sequence shown here is derived from an EMBL/GenBank/DDBJ whole genome shotgun (WGS) entry which is preliminary data.</text>
</comment>
<keyword evidence="3" id="KW-1185">Reference proteome</keyword>
<dbReference type="Proteomes" id="UP000028073">
    <property type="component" value="Unassembled WGS sequence"/>
</dbReference>
<dbReference type="EMBL" id="JOKH01000001">
    <property type="protein sequence ID" value="KEQ18863.1"/>
    <property type="molecule type" value="Genomic_DNA"/>
</dbReference>
<reference evidence="2 3" key="1">
    <citation type="submission" date="2014-06" db="EMBL/GenBank/DDBJ databases">
        <title>Whole Genome Sequences of Three Symbiotic Endozoicomonas Bacteria.</title>
        <authorList>
            <person name="Neave M.J."/>
            <person name="Apprill A."/>
            <person name="Voolstra C.R."/>
        </authorList>
    </citation>
    <scope>NUCLEOTIDE SEQUENCE [LARGE SCALE GENOMIC DNA]</scope>
    <source>
        <strain evidence="2 3">DSM 25634</strain>
    </source>
</reference>
<dbReference type="eggNOG" id="ENOG50336WQ">
    <property type="taxonomic scope" value="Bacteria"/>
</dbReference>
<evidence type="ECO:0008006" key="4">
    <source>
        <dbReference type="Google" id="ProtNLM"/>
    </source>
</evidence>
<dbReference type="RefSeq" id="WP_051785725.1">
    <property type="nucleotide sequence ID" value="NZ_JOKH01000001.1"/>
</dbReference>
<dbReference type="CDD" id="cd10443">
    <property type="entry name" value="GIY-YIG_HE_Tlr8p_PBC-V_like"/>
    <property type="match status" value="1"/>
</dbReference>
<gene>
    <name evidence="2" type="ORF">GZ78_02020</name>
</gene>
<dbReference type="AlphaFoldDB" id="A0A081NK90"/>